<proteinExistence type="predicted"/>
<reference evidence="2 3" key="1">
    <citation type="submission" date="2020-04" db="EMBL/GenBank/DDBJ databases">
        <title>Perkinsus chesapeaki whole genome sequence.</title>
        <authorList>
            <person name="Bogema D.R."/>
        </authorList>
    </citation>
    <scope>NUCLEOTIDE SEQUENCE [LARGE SCALE GENOMIC DNA]</scope>
    <source>
        <strain evidence="2">ATCC PRA-425</strain>
    </source>
</reference>
<dbReference type="OrthoDB" id="436424at2759"/>
<dbReference type="EMBL" id="JAAPAO010000017">
    <property type="protein sequence ID" value="KAF4677273.1"/>
    <property type="molecule type" value="Genomic_DNA"/>
</dbReference>
<accession>A0A7J6N088</accession>
<keyword evidence="3" id="KW-1185">Reference proteome</keyword>
<evidence type="ECO:0000313" key="2">
    <source>
        <dbReference type="EMBL" id="KAF4677273.1"/>
    </source>
</evidence>
<evidence type="ECO:0000313" key="3">
    <source>
        <dbReference type="Proteomes" id="UP000591131"/>
    </source>
</evidence>
<dbReference type="AlphaFoldDB" id="A0A7J6N088"/>
<feature type="region of interest" description="Disordered" evidence="1">
    <location>
        <begin position="268"/>
        <end position="298"/>
    </location>
</feature>
<feature type="region of interest" description="Disordered" evidence="1">
    <location>
        <begin position="39"/>
        <end position="59"/>
    </location>
</feature>
<comment type="caution">
    <text evidence="2">The sequence shown here is derived from an EMBL/GenBank/DDBJ whole genome shotgun (WGS) entry which is preliminary data.</text>
</comment>
<feature type="compositionally biased region" description="Basic and acidic residues" evidence="1">
    <location>
        <begin position="45"/>
        <end position="57"/>
    </location>
</feature>
<feature type="compositionally biased region" description="Acidic residues" evidence="1">
    <location>
        <begin position="268"/>
        <end position="279"/>
    </location>
</feature>
<name>A0A7J6N088_PERCH</name>
<feature type="compositionally biased region" description="Polar residues" evidence="1">
    <location>
        <begin position="280"/>
        <end position="298"/>
    </location>
</feature>
<sequence length="689" mass="77453">MSRVYSIDFDLPDHETLTGCIKLLEETIKDLRAYPRPKVPIPLKDSPKEQDESKEDYSSPVALPTFDMEEFWTPLRWQSAEPAVKMLDATRQAATSVDLIGLFEASPKRQLEDKKETSLATQDTIEMWFPRPPLCQYQMPIEAPLSLPSSLRRSPPLPRLDEPLLPLFCSVGSHHAATIASPEVGVELQVLSPLSHRTSGFNFTSVHKLISASESMRWAINPVYSIMLSLRDLLTCMEAFDLAEDEACLRPTTYKSPTIFKRRIEEAVENGDDDEDDDIPNSNVTKRQKTTEASSAVSNVSWTADDWEPRITEAELRRYQEVWLQEVGDQPRYFDYEDTMTGIPYISLADEIQDLRRPLQLPDSSSSSSVEDVPSGVPCVELVPYNAPPVPIGGWPTSDYLLSAEEPPAAISDAAPPFEVWESGLTSECSSTVEGSSEARILTLDDEIVSELSLESDESIFLDASTDPDDPDTSLECLTEVSEYGSSSASCSSMAREPLRQTPVLNRIQIEKSAGNQGNFEAQRRRKELLEAMTAWLSEMEATRERKAMADWDERLDAAQTCTTIQLYQGCSRPSQVWTPEVRHRDIEEQHQGSPTMRDVGSNCLTKIITERPVMSKDAVITLPRPYCTDLQIYEPRKLAIPMPLREPDDELDFEDSDWGTDESEFDDDWSIIADDAFYTEVDSFVLLG</sequence>
<gene>
    <name evidence="2" type="ORF">FOL47_002512</name>
</gene>
<organism evidence="2 3">
    <name type="scientific">Perkinsus chesapeaki</name>
    <name type="common">Clam parasite</name>
    <name type="synonym">Perkinsus andrewsi</name>
    <dbReference type="NCBI Taxonomy" id="330153"/>
    <lineage>
        <taxon>Eukaryota</taxon>
        <taxon>Sar</taxon>
        <taxon>Alveolata</taxon>
        <taxon>Perkinsozoa</taxon>
        <taxon>Perkinsea</taxon>
        <taxon>Perkinsida</taxon>
        <taxon>Perkinsidae</taxon>
        <taxon>Perkinsus</taxon>
    </lineage>
</organism>
<dbReference type="Proteomes" id="UP000591131">
    <property type="component" value="Unassembled WGS sequence"/>
</dbReference>
<evidence type="ECO:0000256" key="1">
    <source>
        <dbReference type="SAM" id="MobiDB-lite"/>
    </source>
</evidence>
<protein>
    <submittedName>
        <fullName evidence="2">Uncharacterized protein</fullName>
    </submittedName>
</protein>